<evidence type="ECO:0000256" key="2">
    <source>
        <dbReference type="ARBA" id="ARBA00005752"/>
    </source>
</evidence>
<dbReference type="CDD" id="cd00712">
    <property type="entry name" value="AsnB"/>
    <property type="match status" value="1"/>
</dbReference>
<dbReference type="InterPro" id="IPR014729">
    <property type="entry name" value="Rossmann-like_a/b/a_fold"/>
</dbReference>
<name>A0A1G7GVX3_9FLAO</name>
<dbReference type="AlphaFoldDB" id="A0A1G7GVX3"/>
<proteinExistence type="inferred from homology"/>
<dbReference type="InterPro" id="IPR006426">
    <property type="entry name" value="Asn_synth_AEB"/>
</dbReference>
<evidence type="ECO:0000256" key="6">
    <source>
        <dbReference type="ARBA" id="ARBA00022962"/>
    </source>
</evidence>
<dbReference type="Proteomes" id="UP000199321">
    <property type="component" value="Unassembled WGS sequence"/>
</dbReference>
<dbReference type="GO" id="GO:0005524">
    <property type="term" value="F:ATP binding"/>
    <property type="evidence" value="ECO:0007669"/>
    <property type="project" value="UniProtKB-KW"/>
</dbReference>
<dbReference type="PIRSF" id="PIRSF001589">
    <property type="entry name" value="Asn_synthetase_glu-h"/>
    <property type="match status" value="1"/>
</dbReference>
<dbReference type="GO" id="GO:0006529">
    <property type="term" value="P:asparagine biosynthetic process"/>
    <property type="evidence" value="ECO:0007669"/>
    <property type="project" value="UniProtKB-KW"/>
</dbReference>
<evidence type="ECO:0000256" key="4">
    <source>
        <dbReference type="ARBA" id="ARBA00022741"/>
    </source>
</evidence>
<dbReference type="Pfam" id="PF13537">
    <property type="entry name" value="GATase_7"/>
    <property type="match status" value="1"/>
</dbReference>
<dbReference type="InterPro" id="IPR051786">
    <property type="entry name" value="ASN_synthetase/amidase"/>
</dbReference>
<comment type="catalytic activity">
    <reaction evidence="7">
        <text>L-aspartate + L-glutamine + ATP + H2O = L-asparagine + L-glutamate + AMP + diphosphate + H(+)</text>
        <dbReference type="Rhea" id="RHEA:12228"/>
        <dbReference type="ChEBI" id="CHEBI:15377"/>
        <dbReference type="ChEBI" id="CHEBI:15378"/>
        <dbReference type="ChEBI" id="CHEBI:29985"/>
        <dbReference type="ChEBI" id="CHEBI:29991"/>
        <dbReference type="ChEBI" id="CHEBI:30616"/>
        <dbReference type="ChEBI" id="CHEBI:33019"/>
        <dbReference type="ChEBI" id="CHEBI:58048"/>
        <dbReference type="ChEBI" id="CHEBI:58359"/>
        <dbReference type="ChEBI" id="CHEBI:456215"/>
        <dbReference type="EC" id="6.3.5.4"/>
    </reaction>
</comment>
<evidence type="ECO:0000256" key="1">
    <source>
        <dbReference type="ARBA" id="ARBA00005187"/>
    </source>
</evidence>
<feature type="active site" description="For GATase activity" evidence="8">
    <location>
        <position position="2"/>
    </location>
</feature>
<dbReference type="EMBL" id="FNBA01000003">
    <property type="protein sequence ID" value="SDE92320.1"/>
    <property type="molecule type" value="Genomic_DNA"/>
</dbReference>
<dbReference type="NCBIfam" id="TIGR01536">
    <property type="entry name" value="asn_synth_AEB"/>
    <property type="match status" value="1"/>
</dbReference>
<feature type="binding site" evidence="9">
    <location>
        <position position="96"/>
    </location>
    <ligand>
        <name>L-glutamine</name>
        <dbReference type="ChEBI" id="CHEBI:58359"/>
    </ligand>
</feature>
<dbReference type="PROSITE" id="PS51278">
    <property type="entry name" value="GATASE_TYPE_2"/>
    <property type="match status" value="1"/>
</dbReference>
<reference evidence="11 12" key="1">
    <citation type="submission" date="2016-10" db="EMBL/GenBank/DDBJ databases">
        <authorList>
            <person name="de Groot N.N."/>
        </authorList>
    </citation>
    <scope>NUCLEOTIDE SEQUENCE [LARGE SCALE GENOMIC DNA]</scope>
    <source>
        <strain evidence="11 12">DSM 16195</strain>
    </source>
</reference>
<dbReference type="PANTHER" id="PTHR43284">
    <property type="entry name" value="ASPARAGINE SYNTHETASE (GLUTAMINE-HYDROLYZING)"/>
    <property type="match status" value="1"/>
</dbReference>
<dbReference type="PANTHER" id="PTHR43284:SF1">
    <property type="entry name" value="ASPARAGINE SYNTHETASE"/>
    <property type="match status" value="1"/>
</dbReference>
<dbReference type="CDD" id="cd01991">
    <property type="entry name" value="Asn_synthase_B_C"/>
    <property type="match status" value="1"/>
</dbReference>
<keyword evidence="5 9" id="KW-0067">ATP-binding</keyword>
<dbReference type="SUPFAM" id="SSF52402">
    <property type="entry name" value="Adenine nucleotide alpha hydrolases-like"/>
    <property type="match status" value="1"/>
</dbReference>
<dbReference type="InterPro" id="IPR001962">
    <property type="entry name" value="Asn_synthase"/>
</dbReference>
<dbReference type="EC" id="6.3.5.4" evidence="3"/>
<evidence type="ECO:0000256" key="8">
    <source>
        <dbReference type="PIRSR" id="PIRSR001589-1"/>
    </source>
</evidence>
<gene>
    <name evidence="11" type="ORF">SAMN05421855_103358</name>
</gene>
<dbReference type="SUPFAM" id="SSF56235">
    <property type="entry name" value="N-terminal nucleophile aminohydrolases (Ntn hydrolases)"/>
    <property type="match status" value="1"/>
</dbReference>
<evidence type="ECO:0000256" key="3">
    <source>
        <dbReference type="ARBA" id="ARBA00012737"/>
    </source>
</evidence>
<dbReference type="Pfam" id="PF00733">
    <property type="entry name" value="Asn_synthase"/>
    <property type="match status" value="1"/>
</dbReference>
<dbReference type="InterPro" id="IPR029055">
    <property type="entry name" value="Ntn_hydrolases_N"/>
</dbReference>
<accession>A0A1G7GVX3</accession>
<dbReference type="OrthoDB" id="9763290at2"/>
<evidence type="ECO:0000256" key="9">
    <source>
        <dbReference type="PIRSR" id="PIRSR001589-2"/>
    </source>
</evidence>
<keyword evidence="4 9" id="KW-0547">Nucleotide-binding</keyword>
<comment type="similarity">
    <text evidence="2">Belongs to the asparagine synthetase family.</text>
</comment>
<dbReference type="InterPro" id="IPR017932">
    <property type="entry name" value="GATase_2_dom"/>
</dbReference>
<dbReference type="GO" id="GO:0005829">
    <property type="term" value="C:cytosol"/>
    <property type="evidence" value="ECO:0007669"/>
    <property type="project" value="TreeGrafter"/>
</dbReference>
<evidence type="ECO:0000259" key="10">
    <source>
        <dbReference type="PROSITE" id="PS51278"/>
    </source>
</evidence>
<sequence>MCGIAGIIGESASEKTLNTMLARQKHRGPDNTGKCIEIDAVLGHNRLSIIDLSAEANQPFYSIDKQYILVFNGEIYNYLELKKELEPNYKFTTTSDTEVLLAAYLQWGSECLSKCNGMFSFAIWDTVEKKLFGARDRFGVKPFYYSIQDSSFYFASEIKTLFSAAIPKKANEKVWASYFAFGSYGMPNETFWEGIEQLPGGHFFEFKEGELTIKKWYVFEEEVKKHKVDRSFEEVQAVYKDLLADSIKLRFRADVPIGFNVSGGLDSSTLLAMVAETENGENINAYTFYTGDENYDELPWVEGLIENTKNPLHKIKLNVADVKSLSESMSSFQDEPYGGVPTVAYGEIFKQARKDGVLVLLDGQGMDEQWAGYDYYVKKNDSVIQGVKKSPFRKDVLESDFLNKAVKPIYPTPFDDAVLNLQYRDLFYTKIPRALRFNDRVSMASSTELREPFLDYRLVELAFAQPLKYKIKNNEQKYLLRCLVSELLSDSIRFAPKRPLQTPQREWLGDDLKDWVQQEINSLSKNKWFNTEKLQNELKAYFEGDRDSSFHIWQWINTSLLYKG</sequence>
<dbReference type="InterPro" id="IPR033738">
    <property type="entry name" value="AsnB_N"/>
</dbReference>
<dbReference type="RefSeq" id="WP_093144506.1">
    <property type="nucleotide sequence ID" value="NZ_BMWO01000005.1"/>
</dbReference>
<comment type="pathway">
    <text evidence="1">Amino-acid biosynthesis; L-asparagine biosynthesis; L-asparagine from L-aspartate (L-Gln route): step 1/1.</text>
</comment>
<organism evidence="11 12">
    <name type="scientific">Ulvibacter litoralis</name>
    <dbReference type="NCBI Taxonomy" id="227084"/>
    <lineage>
        <taxon>Bacteria</taxon>
        <taxon>Pseudomonadati</taxon>
        <taxon>Bacteroidota</taxon>
        <taxon>Flavobacteriia</taxon>
        <taxon>Flavobacteriales</taxon>
        <taxon>Flavobacteriaceae</taxon>
        <taxon>Ulvibacter</taxon>
    </lineage>
</organism>
<keyword evidence="12" id="KW-1185">Reference proteome</keyword>
<dbReference type="STRING" id="227084.SAMN05421855_103358"/>
<dbReference type="GO" id="GO:0004066">
    <property type="term" value="F:asparagine synthase (glutamine-hydrolyzing) activity"/>
    <property type="evidence" value="ECO:0007669"/>
    <property type="project" value="UniProtKB-EC"/>
</dbReference>
<feature type="domain" description="Glutamine amidotransferase type-2" evidence="10">
    <location>
        <begin position="2"/>
        <end position="209"/>
    </location>
</feature>
<protein>
    <recommendedName>
        <fullName evidence="3">asparagine synthase (glutamine-hydrolyzing)</fullName>
        <ecNumber evidence="3">6.3.5.4</ecNumber>
    </recommendedName>
</protein>
<evidence type="ECO:0000256" key="7">
    <source>
        <dbReference type="ARBA" id="ARBA00048741"/>
    </source>
</evidence>
<evidence type="ECO:0000256" key="5">
    <source>
        <dbReference type="ARBA" id="ARBA00022840"/>
    </source>
</evidence>
<evidence type="ECO:0000313" key="12">
    <source>
        <dbReference type="Proteomes" id="UP000199321"/>
    </source>
</evidence>
<keyword evidence="8" id="KW-0061">Asparagine biosynthesis</keyword>
<keyword evidence="6 8" id="KW-0315">Glutamine amidotransferase</keyword>
<dbReference type="Gene3D" id="3.40.50.620">
    <property type="entry name" value="HUPs"/>
    <property type="match status" value="1"/>
</dbReference>
<evidence type="ECO:0000313" key="11">
    <source>
        <dbReference type="EMBL" id="SDE92320.1"/>
    </source>
</evidence>
<keyword evidence="8" id="KW-0028">Amino-acid biosynthesis</keyword>
<dbReference type="Gene3D" id="3.60.20.10">
    <property type="entry name" value="Glutamine Phosphoribosylpyrophosphate, subunit 1, domain 1"/>
    <property type="match status" value="1"/>
</dbReference>